<accession>A0A414RZQ5</accession>
<dbReference type="RefSeq" id="WP_118309993.1">
    <property type="nucleotide sequence ID" value="NZ_QRHW01000023.1"/>
</dbReference>
<proteinExistence type="predicted"/>
<dbReference type="AlphaFoldDB" id="A0A414RZQ5"/>
<reference evidence="1 2" key="1">
    <citation type="submission" date="2018-08" db="EMBL/GenBank/DDBJ databases">
        <title>A genome reference for cultivated species of the human gut microbiota.</title>
        <authorList>
            <person name="Zou Y."/>
            <person name="Xue W."/>
            <person name="Luo G."/>
        </authorList>
    </citation>
    <scope>NUCLEOTIDE SEQUENCE [LARGE SCALE GENOMIC DNA]</scope>
    <source>
        <strain evidence="1 2">AM23-13</strain>
    </source>
</reference>
<evidence type="ECO:0000313" key="2">
    <source>
        <dbReference type="Proteomes" id="UP000284112"/>
    </source>
</evidence>
<dbReference type="EMBL" id="QRHW01000023">
    <property type="protein sequence ID" value="RHG06015.1"/>
    <property type="molecule type" value="Genomic_DNA"/>
</dbReference>
<sequence>MQEYEEKKSEEVLEWNTADEKAMCVRNKVRGHIAFYIYAGFMRVVKYLTKNNTKYCVKVAKTV</sequence>
<name>A0A414RZQ5_9FIRM</name>
<comment type="caution">
    <text evidence="1">The sequence shown here is derived from an EMBL/GenBank/DDBJ whole genome shotgun (WGS) entry which is preliminary data.</text>
</comment>
<evidence type="ECO:0000313" key="1">
    <source>
        <dbReference type="EMBL" id="RHG06015.1"/>
    </source>
</evidence>
<protein>
    <submittedName>
        <fullName evidence="1">Uncharacterized protein</fullName>
    </submittedName>
</protein>
<organism evidence="1 2">
    <name type="scientific">Dorea longicatena</name>
    <dbReference type="NCBI Taxonomy" id="88431"/>
    <lineage>
        <taxon>Bacteria</taxon>
        <taxon>Bacillati</taxon>
        <taxon>Bacillota</taxon>
        <taxon>Clostridia</taxon>
        <taxon>Lachnospirales</taxon>
        <taxon>Lachnospiraceae</taxon>
        <taxon>Dorea</taxon>
    </lineage>
</organism>
<dbReference type="Proteomes" id="UP000284112">
    <property type="component" value="Unassembled WGS sequence"/>
</dbReference>
<gene>
    <name evidence="1" type="ORF">DW641_11845</name>
</gene>